<evidence type="ECO:0000256" key="6">
    <source>
        <dbReference type="SAM" id="Phobius"/>
    </source>
</evidence>
<dbReference type="PANTHER" id="PTHR46807">
    <property type="entry name" value="TRANSCRIPTION FACTOR PIF3"/>
    <property type="match status" value="1"/>
</dbReference>
<feature type="region of interest" description="Disordered" evidence="5">
    <location>
        <begin position="127"/>
        <end position="157"/>
    </location>
</feature>
<organism evidence="8 9">
    <name type="scientific">Carnegiea gigantea</name>
    <dbReference type="NCBI Taxonomy" id="171969"/>
    <lineage>
        <taxon>Eukaryota</taxon>
        <taxon>Viridiplantae</taxon>
        <taxon>Streptophyta</taxon>
        <taxon>Embryophyta</taxon>
        <taxon>Tracheophyta</taxon>
        <taxon>Spermatophyta</taxon>
        <taxon>Magnoliopsida</taxon>
        <taxon>eudicotyledons</taxon>
        <taxon>Gunneridae</taxon>
        <taxon>Pentapetalae</taxon>
        <taxon>Caryophyllales</taxon>
        <taxon>Cactineae</taxon>
        <taxon>Cactaceae</taxon>
        <taxon>Cactoideae</taxon>
        <taxon>Echinocereeae</taxon>
        <taxon>Carnegiea</taxon>
    </lineage>
</organism>
<evidence type="ECO:0000256" key="5">
    <source>
        <dbReference type="SAM" id="MobiDB-lite"/>
    </source>
</evidence>
<dbReference type="Gene3D" id="4.10.280.10">
    <property type="entry name" value="Helix-loop-helix DNA-binding domain"/>
    <property type="match status" value="1"/>
</dbReference>
<gene>
    <name evidence="8" type="ORF">Cgig2_018515</name>
</gene>
<keyword evidence="4" id="KW-0539">Nucleus</keyword>
<evidence type="ECO:0000256" key="3">
    <source>
        <dbReference type="ARBA" id="ARBA00023163"/>
    </source>
</evidence>
<feature type="transmembrane region" description="Helical" evidence="6">
    <location>
        <begin position="289"/>
        <end position="307"/>
    </location>
</feature>
<evidence type="ECO:0000259" key="7">
    <source>
        <dbReference type="PROSITE" id="PS50888"/>
    </source>
</evidence>
<dbReference type="PANTHER" id="PTHR46807:SF1">
    <property type="entry name" value="TRANSCRIPTION FACTOR PIF3"/>
    <property type="match status" value="1"/>
</dbReference>
<dbReference type="OrthoDB" id="690068at2759"/>
<dbReference type="SMART" id="SM00353">
    <property type="entry name" value="HLH"/>
    <property type="match status" value="1"/>
</dbReference>
<dbReference type="CDD" id="cd11445">
    <property type="entry name" value="bHLH_AtPIF_like"/>
    <property type="match status" value="1"/>
</dbReference>
<accession>A0A9Q1KNS0</accession>
<dbReference type="AlphaFoldDB" id="A0A9Q1KNS0"/>
<feature type="region of interest" description="Disordered" evidence="5">
    <location>
        <begin position="1"/>
        <end position="24"/>
    </location>
</feature>
<dbReference type="FunFam" id="4.10.280.10:FF:000004">
    <property type="entry name" value="Basic helix-loop-helix transcription factor"/>
    <property type="match status" value="1"/>
</dbReference>
<proteinExistence type="predicted"/>
<keyword evidence="3" id="KW-0804">Transcription</keyword>
<keyword evidence="6" id="KW-1133">Transmembrane helix</keyword>
<evidence type="ECO:0000256" key="2">
    <source>
        <dbReference type="ARBA" id="ARBA00023015"/>
    </source>
</evidence>
<protein>
    <recommendedName>
        <fullName evidence="7">BHLH domain-containing protein</fullName>
    </recommendedName>
</protein>
<dbReference type="GO" id="GO:0010017">
    <property type="term" value="P:red or far-red light signaling pathway"/>
    <property type="evidence" value="ECO:0007669"/>
    <property type="project" value="UniProtKB-ARBA"/>
</dbReference>
<comment type="subcellular location">
    <subcellularLocation>
        <location evidence="1">Nucleus</location>
    </subcellularLocation>
</comment>
<dbReference type="InterPro" id="IPR036638">
    <property type="entry name" value="HLH_DNA-bd_sf"/>
</dbReference>
<keyword evidence="6" id="KW-0812">Transmembrane</keyword>
<keyword evidence="2" id="KW-0805">Transcription regulation</keyword>
<evidence type="ECO:0000256" key="1">
    <source>
        <dbReference type="ARBA" id="ARBA00004123"/>
    </source>
</evidence>
<dbReference type="Pfam" id="PF00010">
    <property type="entry name" value="HLH"/>
    <property type="match status" value="1"/>
</dbReference>
<name>A0A9Q1KNS0_9CARY</name>
<dbReference type="GO" id="GO:0046983">
    <property type="term" value="F:protein dimerization activity"/>
    <property type="evidence" value="ECO:0007669"/>
    <property type="project" value="InterPro"/>
</dbReference>
<feature type="compositionally biased region" description="Polar residues" evidence="5">
    <location>
        <begin position="40"/>
        <end position="50"/>
    </location>
</feature>
<dbReference type="SUPFAM" id="SSF47459">
    <property type="entry name" value="HLH, helix-loop-helix DNA-binding domain"/>
    <property type="match status" value="1"/>
</dbReference>
<evidence type="ECO:0000256" key="4">
    <source>
        <dbReference type="ARBA" id="ARBA00023242"/>
    </source>
</evidence>
<dbReference type="Proteomes" id="UP001153076">
    <property type="component" value="Unassembled WGS sequence"/>
</dbReference>
<dbReference type="GO" id="GO:0003700">
    <property type="term" value="F:DNA-binding transcription factor activity"/>
    <property type="evidence" value="ECO:0007669"/>
    <property type="project" value="InterPro"/>
</dbReference>
<feature type="domain" description="BHLH" evidence="7">
    <location>
        <begin position="146"/>
        <end position="195"/>
    </location>
</feature>
<dbReference type="EMBL" id="JAKOGI010000065">
    <property type="protein sequence ID" value="KAJ8445982.1"/>
    <property type="molecule type" value="Genomic_DNA"/>
</dbReference>
<comment type="caution">
    <text evidence="8">The sequence shown here is derived from an EMBL/GenBank/DDBJ whole genome shotgun (WGS) entry which is preliminary data.</text>
</comment>
<dbReference type="InterPro" id="IPR011598">
    <property type="entry name" value="bHLH_dom"/>
</dbReference>
<dbReference type="GO" id="GO:0005634">
    <property type="term" value="C:nucleus"/>
    <property type="evidence" value="ECO:0007669"/>
    <property type="project" value="UniProtKB-SubCell"/>
</dbReference>
<dbReference type="PROSITE" id="PS50888">
    <property type="entry name" value="BHLH"/>
    <property type="match status" value="1"/>
</dbReference>
<evidence type="ECO:0000313" key="8">
    <source>
        <dbReference type="EMBL" id="KAJ8445982.1"/>
    </source>
</evidence>
<reference evidence="8" key="1">
    <citation type="submission" date="2022-04" db="EMBL/GenBank/DDBJ databases">
        <title>Carnegiea gigantea Genome sequencing and assembly v2.</title>
        <authorList>
            <person name="Copetti D."/>
            <person name="Sanderson M.J."/>
            <person name="Burquez A."/>
            <person name="Wojciechowski M.F."/>
        </authorList>
    </citation>
    <scope>NUCLEOTIDE SEQUENCE</scope>
    <source>
        <strain evidence="8">SGP5-SGP5p</strain>
        <tissue evidence="8">Aerial part</tissue>
    </source>
</reference>
<keyword evidence="6" id="KW-0472">Membrane</keyword>
<feature type="region of interest" description="Disordered" evidence="5">
    <location>
        <begin position="40"/>
        <end position="66"/>
    </location>
</feature>
<evidence type="ECO:0000313" key="9">
    <source>
        <dbReference type="Proteomes" id="UP001153076"/>
    </source>
</evidence>
<sequence>MADLFDPSSSSSPPQPPPPHTALNFVLESDDISSLLHTLLQNSSQPSTSCAPAHHQQPPPPAPEDRCLFARSAGYQAGMLDSPSGLNFRFSGGFYSSGANELAGNAFSSSIGLSMEGIGEVECESEDQLEVPANPPPVRISSKRSRAAEVHNLSEKRRRQRINEKMKALQKLIPNSNKTDKASMLDEAIEYLKQLQLEVQREDLFVNVRIHIHVDALLHVPRHYVAIKCGVCDLRVISLAFGPPHNFHVFLIHPTSDKMLTEQYPTYLVDFEYVGLDVFSWRRDDAKFYYYYYYYYYYYCFYYYYYYYYYYFF</sequence>
<keyword evidence="9" id="KW-1185">Reference proteome</keyword>
<feature type="compositionally biased region" description="Basic and acidic residues" evidence="5">
    <location>
        <begin position="146"/>
        <end position="157"/>
    </location>
</feature>
<dbReference type="InterPro" id="IPR044273">
    <property type="entry name" value="PIF3-like"/>
</dbReference>
<dbReference type="InterPro" id="IPR047265">
    <property type="entry name" value="PIF1-like_bHLH"/>
</dbReference>